<comment type="caution">
    <text evidence="1">The sequence shown here is derived from an EMBL/GenBank/DDBJ whole genome shotgun (WGS) entry which is preliminary data.</text>
</comment>
<gene>
    <name evidence="1" type="ORF">Adt_19022</name>
</gene>
<dbReference type="EMBL" id="JBFOLK010000005">
    <property type="protein sequence ID" value="KAL2513422.1"/>
    <property type="molecule type" value="Genomic_DNA"/>
</dbReference>
<dbReference type="Proteomes" id="UP001604336">
    <property type="component" value="Unassembled WGS sequence"/>
</dbReference>
<name>A0ABD1TL17_9LAMI</name>
<accession>A0ABD1TL17</accession>
<proteinExistence type="predicted"/>
<evidence type="ECO:0000313" key="2">
    <source>
        <dbReference type="Proteomes" id="UP001604336"/>
    </source>
</evidence>
<protein>
    <submittedName>
        <fullName evidence="1">Ty3-gypsy retrotransposon protein</fullName>
    </submittedName>
</protein>
<reference evidence="2" key="1">
    <citation type="submission" date="2024-07" db="EMBL/GenBank/DDBJ databases">
        <title>Two chromosome-level genome assemblies of Korean endemic species Abeliophyllum distichum and Forsythia ovata (Oleaceae).</title>
        <authorList>
            <person name="Jang H."/>
        </authorList>
    </citation>
    <scope>NUCLEOTIDE SEQUENCE [LARGE SCALE GENOMIC DNA]</scope>
</reference>
<dbReference type="PANTHER" id="PTHR33437:SF2">
    <property type="entry name" value="OS06G0361200 PROTEIN"/>
    <property type="match status" value="1"/>
</dbReference>
<evidence type="ECO:0000313" key="1">
    <source>
        <dbReference type="EMBL" id="KAL2513422.1"/>
    </source>
</evidence>
<sequence length="129" mass="14634">MHDWTVVKNVFHDTTQLSVGSLSIQQLQHMIADTIHGQYGDSPQSSLVHATPYSHQIEEMRMPLGYQPSKLQCFNGKENPKQHVAHFIKICNNASTYNDTMAKQFVRLNGIQTYQLDQLIVGINFSKSS</sequence>
<dbReference type="AlphaFoldDB" id="A0ABD1TL17"/>
<dbReference type="PANTHER" id="PTHR33437">
    <property type="entry name" value="OS06G0361200 PROTEIN"/>
    <property type="match status" value="1"/>
</dbReference>
<organism evidence="1 2">
    <name type="scientific">Abeliophyllum distichum</name>
    <dbReference type="NCBI Taxonomy" id="126358"/>
    <lineage>
        <taxon>Eukaryota</taxon>
        <taxon>Viridiplantae</taxon>
        <taxon>Streptophyta</taxon>
        <taxon>Embryophyta</taxon>
        <taxon>Tracheophyta</taxon>
        <taxon>Spermatophyta</taxon>
        <taxon>Magnoliopsida</taxon>
        <taxon>eudicotyledons</taxon>
        <taxon>Gunneridae</taxon>
        <taxon>Pentapetalae</taxon>
        <taxon>asterids</taxon>
        <taxon>lamiids</taxon>
        <taxon>Lamiales</taxon>
        <taxon>Oleaceae</taxon>
        <taxon>Forsythieae</taxon>
        <taxon>Abeliophyllum</taxon>
    </lineage>
</organism>
<keyword evidence="2" id="KW-1185">Reference proteome</keyword>